<evidence type="ECO:0000256" key="9">
    <source>
        <dbReference type="ARBA" id="ARBA00023012"/>
    </source>
</evidence>
<evidence type="ECO:0000256" key="3">
    <source>
        <dbReference type="ARBA" id="ARBA00012438"/>
    </source>
</evidence>
<gene>
    <name evidence="13" type="ORF">M622_03340</name>
</gene>
<dbReference type="PANTHER" id="PTHR45436:SF1">
    <property type="entry name" value="SENSOR PROTEIN QSEC"/>
    <property type="match status" value="1"/>
</dbReference>
<keyword evidence="8" id="KW-1133">Transmembrane helix</keyword>
<dbReference type="Pfam" id="PF00512">
    <property type="entry name" value="HisKA"/>
    <property type="match status" value="1"/>
</dbReference>
<evidence type="ECO:0000313" key="14">
    <source>
        <dbReference type="Proteomes" id="UP000015455"/>
    </source>
</evidence>
<dbReference type="InterPro" id="IPR003660">
    <property type="entry name" value="HAMP_dom"/>
</dbReference>
<dbReference type="eggNOG" id="COG0642">
    <property type="taxonomic scope" value="Bacteria"/>
</dbReference>
<evidence type="ECO:0000256" key="6">
    <source>
        <dbReference type="ARBA" id="ARBA00022692"/>
    </source>
</evidence>
<dbReference type="CDD" id="cd00082">
    <property type="entry name" value="HisKA"/>
    <property type="match status" value="1"/>
</dbReference>
<evidence type="ECO:0000256" key="10">
    <source>
        <dbReference type="ARBA" id="ARBA00023136"/>
    </source>
</evidence>
<dbReference type="InterPro" id="IPR004358">
    <property type="entry name" value="Sig_transdc_His_kin-like_C"/>
</dbReference>
<dbReference type="EC" id="2.7.13.3" evidence="3"/>
<dbReference type="InterPro" id="IPR003661">
    <property type="entry name" value="HisK_dim/P_dom"/>
</dbReference>
<evidence type="ECO:0000256" key="7">
    <source>
        <dbReference type="ARBA" id="ARBA00022777"/>
    </source>
</evidence>
<dbReference type="GO" id="GO:0005886">
    <property type="term" value="C:plasma membrane"/>
    <property type="evidence" value="ECO:0007669"/>
    <property type="project" value="TreeGrafter"/>
</dbReference>
<dbReference type="EMBL" id="ATJV01000059">
    <property type="protein sequence ID" value="EPZ15172.1"/>
    <property type="molecule type" value="Genomic_DNA"/>
</dbReference>
<dbReference type="Pfam" id="PF00672">
    <property type="entry name" value="HAMP"/>
    <property type="match status" value="1"/>
</dbReference>
<dbReference type="InterPro" id="IPR003594">
    <property type="entry name" value="HATPase_dom"/>
</dbReference>
<dbReference type="InterPro" id="IPR036097">
    <property type="entry name" value="HisK_dim/P_sf"/>
</dbReference>
<evidence type="ECO:0000259" key="11">
    <source>
        <dbReference type="PROSITE" id="PS50109"/>
    </source>
</evidence>
<dbReference type="SUPFAM" id="SSF47384">
    <property type="entry name" value="Homodimeric domain of signal transducing histidine kinase"/>
    <property type="match status" value="1"/>
</dbReference>
<evidence type="ECO:0000256" key="1">
    <source>
        <dbReference type="ARBA" id="ARBA00000085"/>
    </source>
</evidence>
<comment type="catalytic activity">
    <reaction evidence="1">
        <text>ATP + protein L-histidine = ADP + protein N-phospho-L-histidine.</text>
        <dbReference type="EC" id="2.7.13.3"/>
    </reaction>
</comment>
<keyword evidence="6" id="KW-0812">Transmembrane</keyword>
<dbReference type="SUPFAM" id="SSF55874">
    <property type="entry name" value="ATPase domain of HSP90 chaperone/DNA topoisomerase II/histidine kinase"/>
    <property type="match status" value="1"/>
</dbReference>
<evidence type="ECO:0000256" key="4">
    <source>
        <dbReference type="ARBA" id="ARBA00022553"/>
    </source>
</evidence>
<dbReference type="AlphaFoldDB" id="S9ZNU4"/>
<name>S9ZNU4_9RHOO</name>
<dbReference type="SMART" id="SM00304">
    <property type="entry name" value="HAMP"/>
    <property type="match status" value="1"/>
</dbReference>
<dbReference type="PATRIC" id="fig|1348657.5.peg.2148"/>
<keyword evidence="10" id="KW-0472">Membrane</keyword>
<dbReference type="PROSITE" id="PS50885">
    <property type="entry name" value="HAMP"/>
    <property type="match status" value="1"/>
</dbReference>
<dbReference type="InterPro" id="IPR050428">
    <property type="entry name" value="TCS_sensor_his_kinase"/>
</dbReference>
<keyword evidence="9" id="KW-0902">Two-component regulatory system</keyword>
<evidence type="ECO:0000256" key="5">
    <source>
        <dbReference type="ARBA" id="ARBA00022679"/>
    </source>
</evidence>
<sequence>MLAPLLFLWPISIIVTHNVADNIANQPYDLALADGVRALSRLVTLADGQVVVQFPAPPRALFRADQDDVLYFQVADDAGTTITGDADIPRPMPPYLATGEEVRFRDEIIHGEETRVAYLFLRPDEGVGSPLVLVQVAETRNKRSDLASRVVTGVLLPQFAIIPLAVVLVWVGLSRGIAPLNRLQSLIRRRRPTDLSPVPPASVPEEVRPLIIAFNDMMMRLEENLQAQQRFIADAAHQMRTPLTGLKMQTELALHETDPEQLRLSLAHIAESTERAAHLINQLLSLARAEASFEKLYAVEPVSLGAVVREVALDLFPRAQAKNIDLGAEGGEVELQVEGNPVLLRELVRNLVDNAIKYTPQGGHVTVRTRFAGSPVLEIEDSGPGIPESDRELVFERFYRVLGSGVDGSGLGLPIVREIAELHRASVTLDANPAGQGTLARIVFPRSHLQAPPLVQGDVDALV</sequence>
<dbReference type="PROSITE" id="PS50109">
    <property type="entry name" value="HIS_KIN"/>
    <property type="match status" value="1"/>
</dbReference>
<accession>S9ZNU4</accession>
<proteinExistence type="predicted"/>
<keyword evidence="4" id="KW-0597">Phosphoprotein</keyword>
<dbReference type="Pfam" id="PF08521">
    <property type="entry name" value="2CSK_N"/>
    <property type="match status" value="1"/>
</dbReference>
<dbReference type="GO" id="GO:0000155">
    <property type="term" value="F:phosphorelay sensor kinase activity"/>
    <property type="evidence" value="ECO:0007669"/>
    <property type="project" value="InterPro"/>
</dbReference>
<evidence type="ECO:0000256" key="2">
    <source>
        <dbReference type="ARBA" id="ARBA00004370"/>
    </source>
</evidence>
<dbReference type="SMART" id="SM00388">
    <property type="entry name" value="HisKA"/>
    <property type="match status" value="1"/>
</dbReference>
<dbReference type="PRINTS" id="PR00344">
    <property type="entry name" value="BCTRLSENSOR"/>
</dbReference>
<keyword evidence="7 13" id="KW-0418">Kinase</keyword>
<feature type="domain" description="Histidine kinase" evidence="11">
    <location>
        <begin position="234"/>
        <end position="448"/>
    </location>
</feature>
<dbReference type="Proteomes" id="UP000015455">
    <property type="component" value="Unassembled WGS sequence"/>
</dbReference>
<dbReference type="Pfam" id="PF02518">
    <property type="entry name" value="HATPase_c"/>
    <property type="match status" value="1"/>
</dbReference>
<dbReference type="PANTHER" id="PTHR45436">
    <property type="entry name" value="SENSOR HISTIDINE KINASE YKOH"/>
    <property type="match status" value="1"/>
</dbReference>
<comment type="caution">
    <text evidence="13">The sequence shown here is derived from an EMBL/GenBank/DDBJ whole genome shotgun (WGS) entry which is preliminary data.</text>
</comment>
<evidence type="ECO:0000313" key="13">
    <source>
        <dbReference type="EMBL" id="EPZ15172.1"/>
    </source>
</evidence>
<organism evidence="13 14">
    <name type="scientific">Thauera terpenica 58Eu</name>
    <dbReference type="NCBI Taxonomy" id="1348657"/>
    <lineage>
        <taxon>Bacteria</taxon>
        <taxon>Pseudomonadati</taxon>
        <taxon>Pseudomonadota</taxon>
        <taxon>Betaproteobacteria</taxon>
        <taxon>Rhodocyclales</taxon>
        <taxon>Zoogloeaceae</taxon>
        <taxon>Thauera</taxon>
    </lineage>
</organism>
<dbReference type="STRING" id="1348657.M622_03340"/>
<dbReference type="InterPro" id="IPR013727">
    <property type="entry name" value="2CSK_N"/>
</dbReference>
<evidence type="ECO:0000259" key="12">
    <source>
        <dbReference type="PROSITE" id="PS50885"/>
    </source>
</evidence>
<dbReference type="Gene3D" id="1.10.287.130">
    <property type="match status" value="1"/>
</dbReference>
<dbReference type="InterPro" id="IPR036890">
    <property type="entry name" value="HATPase_C_sf"/>
</dbReference>
<keyword evidence="14" id="KW-1185">Reference proteome</keyword>
<dbReference type="Gene3D" id="3.30.565.10">
    <property type="entry name" value="Histidine kinase-like ATPase, C-terminal domain"/>
    <property type="match status" value="1"/>
</dbReference>
<feature type="domain" description="HAMP" evidence="12">
    <location>
        <begin position="174"/>
        <end position="226"/>
    </location>
</feature>
<dbReference type="SMART" id="SM00387">
    <property type="entry name" value="HATPase_c"/>
    <property type="match status" value="1"/>
</dbReference>
<dbReference type="InterPro" id="IPR005467">
    <property type="entry name" value="His_kinase_dom"/>
</dbReference>
<protein>
    <recommendedName>
        <fullName evidence="3">histidine kinase</fullName>
        <ecNumber evidence="3">2.7.13.3</ecNumber>
    </recommendedName>
</protein>
<comment type="subcellular location">
    <subcellularLocation>
        <location evidence="2">Membrane</location>
    </subcellularLocation>
</comment>
<evidence type="ECO:0000256" key="8">
    <source>
        <dbReference type="ARBA" id="ARBA00022989"/>
    </source>
</evidence>
<keyword evidence="5" id="KW-0808">Transferase</keyword>
<reference evidence="13 14" key="1">
    <citation type="submission" date="2013-06" db="EMBL/GenBank/DDBJ databases">
        <title>Draft genome sequence of Thauera terpenica.</title>
        <authorList>
            <person name="Liu B."/>
            <person name="Frostegard A.H."/>
            <person name="Shapleigh J.P."/>
        </authorList>
    </citation>
    <scope>NUCLEOTIDE SEQUENCE [LARGE SCALE GENOMIC DNA]</scope>
    <source>
        <strain evidence="13 14">58Eu</strain>
    </source>
</reference>